<evidence type="ECO:0000259" key="2">
    <source>
        <dbReference type="SMART" id="SM00014"/>
    </source>
</evidence>
<dbReference type="Pfam" id="PF01569">
    <property type="entry name" value="PAP2"/>
    <property type="match status" value="1"/>
</dbReference>
<feature type="transmembrane region" description="Helical" evidence="1">
    <location>
        <begin position="163"/>
        <end position="184"/>
    </location>
</feature>
<dbReference type="Gene3D" id="1.20.144.10">
    <property type="entry name" value="Phosphatidic acid phosphatase type 2/haloperoxidase"/>
    <property type="match status" value="1"/>
</dbReference>
<accession>F0RU14</accession>
<dbReference type="AlphaFoldDB" id="F0RU14"/>
<sequence>MKRDVRTAFLLLFLFLLLVVLLLTLDVQPIGIEQSLVGLATINTAFHHCMGTHLLWYVITDWLGIAALLTACLFAAVGFFQLVKGKSFRRVDVSLLILGAFYIGVLALYLFFETCILNYRPHLIAGPMEASFPSSHTLIVLFIMASANVQMPSYVSNPTAVKILRGFSTLIIAVTILGRLYSGVHWFTDVLGGVLLGSALVLLFRATVYRGDRV</sequence>
<dbReference type="KEGG" id="sbu:SpiBuddy_2052"/>
<dbReference type="eggNOG" id="COG0671">
    <property type="taxonomic scope" value="Bacteria"/>
</dbReference>
<keyword evidence="1" id="KW-1133">Transmembrane helix</keyword>
<dbReference type="RefSeq" id="WP_013607722.1">
    <property type="nucleotide sequence ID" value="NC_015152.1"/>
</dbReference>
<dbReference type="InterPro" id="IPR000326">
    <property type="entry name" value="PAP2/HPO"/>
</dbReference>
<keyword evidence="4" id="KW-1185">Reference proteome</keyword>
<dbReference type="SMART" id="SM00014">
    <property type="entry name" value="acidPPc"/>
    <property type="match status" value="1"/>
</dbReference>
<evidence type="ECO:0000313" key="4">
    <source>
        <dbReference type="Proteomes" id="UP000008466"/>
    </source>
</evidence>
<proteinExistence type="predicted"/>
<gene>
    <name evidence="3" type="ordered locus">SpiBuddy_2052</name>
</gene>
<keyword evidence="1" id="KW-0472">Membrane</keyword>
<dbReference type="EMBL" id="CP002541">
    <property type="protein sequence ID" value="ADY13873.1"/>
    <property type="molecule type" value="Genomic_DNA"/>
</dbReference>
<dbReference type="STRING" id="158189.SpiBuddy_2052"/>
<feature type="domain" description="Phosphatidic acid phosphatase type 2/haloperoxidase" evidence="2">
    <location>
        <begin position="50"/>
        <end position="205"/>
    </location>
</feature>
<feature type="transmembrane region" description="Helical" evidence="1">
    <location>
        <begin position="95"/>
        <end position="112"/>
    </location>
</feature>
<organism evidence="3 4">
    <name type="scientific">Sphaerochaeta globosa (strain ATCC BAA-1886 / DSM 22777 / Buddy)</name>
    <name type="common">Spirochaeta sp. (strain Buddy)</name>
    <dbReference type="NCBI Taxonomy" id="158189"/>
    <lineage>
        <taxon>Bacteria</taxon>
        <taxon>Pseudomonadati</taxon>
        <taxon>Spirochaetota</taxon>
        <taxon>Spirochaetia</taxon>
        <taxon>Spirochaetales</taxon>
        <taxon>Sphaerochaetaceae</taxon>
        <taxon>Sphaerochaeta</taxon>
    </lineage>
</organism>
<feature type="transmembrane region" description="Helical" evidence="1">
    <location>
        <begin position="62"/>
        <end position="83"/>
    </location>
</feature>
<evidence type="ECO:0000313" key="3">
    <source>
        <dbReference type="EMBL" id="ADY13873.1"/>
    </source>
</evidence>
<dbReference type="OrthoDB" id="371155at2"/>
<reference evidence="4" key="1">
    <citation type="submission" date="2011-02" db="EMBL/GenBank/DDBJ databases">
        <title>Complete sequence of Spirochaeta sp. Buddy.</title>
        <authorList>
            <person name="Lucas S."/>
            <person name="Copeland A."/>
            <person name="Lapidus A."/>
            <person name="Cheng J.-F."/>
            <person name="Goodwin L."/>
            <person name="Pitluck S."/>
            <person name="Zeytun A."/>
            <person name="Detter J.C."/>
            <person name="Han C."/>
            <person name="Tapia R."/>
            <person name="Land M."/>
            <person name="Hauser L."/>
            <person name="Kyrpides N."/>
            <person name="Ivanova N."/>
            <person name="Mikhailova N."/>
            <person name="Pagani I."/>
            <person name="Ritalahti K.M."/>
            <person name="Loeffler F.E."/>
            <person name="Woyke T."/>
        </authorList>
    </citation>
    <scope>NUCLEOTIDE SEQUENCE [LARGE SCALE GENOMIC DNA]</scope>
    <source>
        <strain evidence="4">ATCC BAA-1886 / DSM 22777 / Buddy</strain>
    </source>
</reference>
<feature type="transmembrane region" description="Helical" evidence="1">
    <location>
        <begin position="190"/>
        <end position="208"/>
    </location>
</feature>
<protein>
    <submittedName>
        <fullName evidence="3">Phosphoesterase PA-phosphatase related protein</fullName>
    </submittedName>
</protein>
<dbReference type="SUPFAM" id="SSF48317">
    <property type="entry name" value="Acid phosphatase/Vanadium-dependent haloperoxidase"/>
    <property type="match status" value="1"/>
</dbReference>
<evidence type="ECO:0000256" key="1">
    <source>
        <dbReference type="SAM" id="Phobius"/>
    </source>
</evidence>
<name>F0RU14_SPHGB</name>
<feature type="transmembrane region" description="Helical" evidence="1">
    <location>
        <begin position="132"/>
        <end position="151"/>
    </location>
</feature>
<dbReference type="InterPro" id="IPR036938">
    <property type="entry name" value="PAP2/HPO_sf"/>
</dbReference>
<dbReference type="HOGENOM" id="CLU_104526_0_0_12"/>
<dbReference type="Proteomes" id="UP000008466">
    <property type="component" value="Chromosome"/>
</dbReference>
<keyword evidence="1" id="KW-0812">Transmembrane</keyword>